<dbReference type="OrthoDB" id="6107720at2"/>
<accession>A0A368ZK96</accession>
<dbReference type="Proteomes" id="UP000644167">
    <property type="component" value="Chromosome"/>
</dbReference>
<protein>
    <submittedName>
        <fullName evidence="3">Uncharacterized protein</fullName>
    </submittedName>
</protein>
<evidence type="ECO:0000313" key="2">
    <source>
        <dbReference type="EMBL" id="QRV25019.1"/>
    </source>
</evidence>
<gene>
    <name evidence="3" type="ORF">DFP77_1474</name>
    <name evidence="2" type="ORF">JSY38_05675</name>
</gene>
<organism evidence="3 4">
    <name type="scientific">Marinomonas foliarum</name>
    <dbReference type="NCBI Taxonomy" id="491950"/>
    <lineage>
        <taxon>Bacteria</taxon>
        <taxon>Pseudomonadati</taxon>
        <taxon>Pseudomonadota</taxon>
        <taxon>Gammaproteobacteria</taxon>
        <taxon>Oceanospirillales</taxon>
        <taxon>Oceanospirillaceae</taxon>
        <taxon>Marinomonas</taxon>
    </lineage>
</organism>
<evidence type="ECO:0000256" key="1">
    <source>
        <dbReference type="SAM" id="MobiDB-lite"/>
    </source>
</evidence>
<evidence type="ECO:0000313" key="4">
    <source>
        <dbReference type="Proteomes" id="UP000253506"/>
    </source>
</evidence>
<dbReference type="Proteomes" id="UP000253506">
    <property type="component" value="Unassembled WGS sequence"/>
</dbReference>
<feature type="region of interest" description="Disordered" evidence="1">
    <location>
        <begin position="1"/>
        <end position="20"/>
    </location>
</feature>
<reference evidence="2 5" key="2">
    <citation type="submission" date="2021-02" db="EMBL/GenBank/DDBJ databases">
        <title>The genome of Marinomonas foliarum JZW.</title>
        <authorList>
            <person name="Sun M."/>
        </authorList>
    </citation>
    <scope>NUCLEOTIDE SEQUENCE [LARGE SCALE GENOMIC DNA]</scope>
    <source>
        <strain evidence="2 5">JZW</strain>
    </source>
</reference>
<keyword evidence="5" id="KW-1185">Reference proteome</keyword>
<dbReference type="AlphaFoldDB" id="A0A368ZK96"/>
<sequence length="61" mass="6883">MKNNLIPFPKPRQTVAEKNNNPVTSDELNALRAAFDQARADWVVELAELPENNKIYSGSKK</sequence>
<evidence type="ECO:0000313" key="5">
    <source>
        <dbReference type="Proteomes" id="UP000644167"/>
    </source>
</evidence>
<evidence type="ECO:0000313" key="3">
    <source>
        <dbReference type="EMBL" id="RCW94358.1"/>
    </source>
</evidence>
<dbReference type="RefSeq" id="WP_114413593.1">
    <property type="nucleotide sequence ID" value="NZ_CP070273.1"/>
</dbReference>
<name>A0A368ZK96_9GAMM</name>
<proteinExistence type="predicted"/>
<reference evidence="3 4" key="1">
    <citation type="submission" date="2018-07" db="EMBL/GenBank/DDBJ databases">
        <title>Genomic Encyclopedia of Type Strains, Phase III (KMG-III): the genomes of soil and plant-associated and newly described type strains.</title>
        <authorList>
            <person name="Whitman W."/>
        </authorList>
    </citation>
    <scope>NUCLEOTIDE SEQUENCE [LARGE SCALE GENOMIC DNA]</scope>
    <source>
        <strain evidence="3 4">CECT 7731</strain>
    </source>
</reference>
<dbReference type="EMBL" id="CP070273">
    <property type="protein sequence ID" value="QRV25019.1"/>
    <property type="molecule type" value="Genomic_DNA"/>
</dbReference>
<dbReference type="EMBL" id="QPJQ01000047">
    <property type="protein sequence ID" value="RCW94358.1"/>
    <property type="molecule type" value="Genomic_DNA"/>
</dbReference>